<dbReference type="FunCoup" id="A0A066WL99">
    <property type="interactions" value="337"/>
</dbReference>
<accession>A0A066WL99</accession>
<evidence type="ECO:0000256" key="1">
    <source>
        <dbReference type="ARBA" id="ARBA00004123"/>
    </source>
</evidence>
<keyword evidence="4 6" id="KW-0804">Transcription</keyword>
<dbReference type="OrthoDB" id="337270at2759"/>
<comment type="similarity">
    <text evidence="2 6">Belongs to the Mediator complex subunit 10 family.</text>
</comment>
<dbReference type="STRING" id="1037660.A0A066WL99"/>
<comment type="caution">
    <text evidence="8">The sequence shown here is derived from an EMBL/GenBank/DDBJ whole genome shotgun (WGS) entry which is preliminary data.</text>
</comment>
<feature type="compositionally biased region" description="Pro residues" evidence="7">
    <location>
        <begin position="1"/>
        <end position="13"/>
    </location>
</feature>
<organism evidence="8 9">
    <name type="scientific">Tilletiaria anomala (strain ATCC 24038 / CBS 436.72 / UBC 951)</name>
    <dbReference type="NCBI Taxonomy" id="1037660"/>
    <lineage>
        <taxon>Eukaryota</taxon>
        <taxon>Fungi</taxon>
        <taxon>Dikarya</taxon>
        <taxon>Basidiomycota</taxon>
        <taxon>Ustilaginomycotina</taxon>
        <taxon>Exobasidiomycetes</taxon>
        <taxon>Georgefischeriales</taxon>
        <taxon>Tilletiariaceae</taxon>
        <taxon>Tilletiaria</taxon>
    </lineage>
</organism>
<evidence type="ECO:0000313" key="8">
    <source>
        <dbReference type="EMBL" id="KDN51395.1"/>
    </source>
</evidence>
<dbReference type="GeneID" id="25262329"/>
<evidence type="ECO:0000256" key="7">
    <source>
        <dbReference type="SAM" id="MobiDB-lite"/>
    </source>
</evidence>
<dbReference type="EMBL" id="JMSN01000016">
    <property type="protein sequence ID" value="KDN51395.1"/>
    <property type="molecule type" value="Genomic_DNA"/>
</dbReference>
<evidence type="ECO:0000256" key="3">
    <source>
        <dbReference type="ARBA" id="ARBA00023015"/>
    </source>
</evidence>
<dbReference type="Pfam" id="PF09748">
    <property type="entry name" value="Med10"/>
    <property type="match status" value="1"/>
</dbReference>
<dbReference type="AlphaFoldDB" id="A0A066WL99"/>
<dbReference type="GO" id="GO:0003712">
    <property type="term" value="F:transcription coregulator activity"/>
    <property type="evidence" value="ECO:0007669"/>
    <property type="project" value="InterPro"/>
</dbReference>
<evidence type="ECO:0000256" key="2">
    <source>
        <dbReference type="ARBA" id="ARBA00005389"/>
    </source>
</evidence>
<dbReference type="InParanoid" id="A0A066WL99"/>
<feature type="compositionally biased region" description="Basic and acidic residues" evidence="7">
    <location>
        <begin position="47"/>
        <end position="56"/>
    </location>
</feature>
<evidence type="ECO:0000256" key="6">
    <source>
        <dbReference type="RuleBase" id="RU364146"/>
    </source>
</evidence>
<reference evidence="8 9" key="1">
    <citation type="submission" date="2014-05" db="EMBL/GenBank/DDBJ databases">
        <title>Draft genome sequence of a rare smut relative, Tilletiaria anomala UBC 951.</title>
        <authorList>
            <consortium name="DOE Joint Genome Institute"/>
            <person name="Toome M."/>
            <person name="Kuo A."/>
            <person name="Henrissat B."/>
            <person name="Lipzen A."/>
            <person name="Tritt A."/>
            <person name="Yoshinaga Y."/>
            <person name="Zane M."/>
            <person name="Barry K."/>
            <person name="Grigoriev I.V."/>
            <person name="Spatafora J.W."/>
            <person name="Aimea M.C."/>
        </authorList>
    </citation>
    <scope>NUCLEOTIDE SEQUENCE [LARGE SCALE GENOMIC DNA]</scope>
    <source>
        <strain evidence="8 9">UBC 951</strain>
    </source>
</reference>
<dbReference type="OMA" id="QYQRAKM"/>
<keyword evidence="9" id="KW-1185">Reference proteome</keyword>
<comment type="subunit">
    <text evidence="6">Component of the Mediator complex.</text>
</comment>
<dbReference type="RefSeq" id="XP_013244735.1">
    <property type="nucleotide sequence ID" value="XM_013389281.1"/>
</dbReference>
<protein>
    <recommendedName>
        <fullName evidence="6">Mediator of RNA polymerase II transcription subunit 10</fullName>
    </recommendedName>
    <alternativeName>
        <fullName evidence="6">Mediator complex subunit 10</fullName>
    </alternativeName>
</protein>
<feature type="region of interest" description="Disordered" evidence="7">
    <location>
        <begin position="1"/>
        <end position="56"/>
    </location>
</feature>
<evidence type="ECO:0000313" key="9">
    <source>
        <dbReference type="Proteomes" id="UP000027361"/>
    </source>
</evidence>
<dbReference type="Proteomes" id="UP000027361">
    <property type="component" value="Unassembled WGS sequence"/>
</dbReference>
<evidence type="ECO:0000256" key="5">
    <source>
        <dbReference type="ARBA" id="ARBA00023242"/>
    </source>
</evidence>
<dbReference type="InterPro" id="IPR019145">
    <property type="entry name" value="Mediator_Med10"/>
</dbReference>
<name>A0A066WL99_TILAU</name>
<dbReference type="HOGENOM" id="CLU_099135_0_0_1"/>
<keyword evidence="3 6" id="KW-0805">Transcription regulation</keyword>
<evidence type="ECO:0000256" key="4">
    <source>
        <dbReference type="ARBA" id="ARBA00023163"/>
    </source>
</evidence>
<comment type="function">
    <text evidence="6">Component of the Mediator complex, a coactivator involved in the regulated transcription of nearly all RNA polymerase II-dependent genes. Mediator functions as a bridge to convey information from gene-specific regulatory proteins to the basal RNA polymerase II transcription machinery. Mediator is recruited to promoters by direct interactions with regulatory proteins and serves as a scaffold for the assembly of a functional preinitiation complex with RNA polymerase II and the general transcription factors.</text>
</comment>
<feature type="compositionally biased region" description="Polar residues" evidence="7">
    <location>
        <begin position="27"/>
        <end position="41"/>
    </location>
</feature>
<comment type="subcellular location">
    <subcellularLocation>
        <location evidence="1 6">Nucleus</location>
    </subcellularLocation>
</comment>
<keyword evidence="6" id="KW-0010">Activator</keyword>
<sequence>MPLSPSPSPPPDPSSAGGALNVHLAGEQTTSADGTSAQHAASAQKPLDPRETTRKELEKRVRKVIDRFYEIATRAADMPEGSEEALMGKILEAISSLSDLMAIAPSLTLEIPLDVLEYIDVGRNPDLHTLALVRRLANDNQQMLGQSMALGHYRDQLQAALAVNFPELAQYVAADAIPTSQFVGQPS</sequence>
<proteinExistence type="inferred from homology"/>
<dbReference type="GO" id="GO:0006357">
    <property type="term" value="P:regulation of transcription by RNA polymerase II"/>
    <property type="evidence" value="ECO:0007669"/>
    <property type="project" value="InterPro"/>
</dbReference>
<gene>
    <name evidence="6" type="primary">MED10</name>
    <name evidence="8" type="ORF">K437DRAFT_221483</name>
</gene>
<dbReference type="GO" id="GO:0016592">
    <property type="term" value="C:mediator complex"/>
    <property type="evidence" value="ECO:0007669"/>
    <property type="project" value="InterPro"/>
</dbReference>
<keyword evidence="5 6" id="KW-0539">Nucleus</keyword>